<dbReference type="EMBL" id="CM042009">
    <property type="protein sequence ID" value="KAI3790400.1"/>
    <property type="molecule type" value="Genomic_DNA"/>
</dbReference>
<accession>A0ACB9H5F0</accession>
<proteinExistence type="predicted"/>
<evidence type="ECO:0000313" key="1">
    <source>
        <dbReference type="EMBL" id="KAI3790400.1"/>
    </source>
</evidence>
<name>A0ACB9H5F0_CICIN</name>
<organism evidence="1 2">
    <name type="scientific">Cichorium intybus</name>
    <name type="common">Chicory</name>
    <dbReference type="NCBI Taxonomy" id="13427"/>
    <lineage>
        <taxon>Eukaryota</taxon>
        <taxon>Viridiplantae</taxon>
        <taxon>Streptophyta</taxon>
        <taxon>Embryophyta</taxon>
        <taxon>Tracheophyta</taxon>
        <taxon>Spermatophyta</taxon>
        <taxon>Magnoliopsida</taxon>
        <taxon>eudicotyledons</taxon>
        <taxon>Gunneridae</taxon>
        <taxon>Pentapetalae</taxon>
        <taxon>asterids</taxon>
        <taxon>campanulids</taxon>
        <taxon>Asterales</taxon>
        <taxon>Asteraceae</taxon>
        <taxon>Cichorioideae</taxon>
        <taxon>Cichorieae</taxon>
        <taxon>Cichoriinae</taxon>
        <taxon>Cichorium</taxon>
    </lineage>
</organism>
<comment type="caution">
    <text evidence="1">The sequence shown here is derived from an EMBL/GenBank/DDBJ whole genome shotgun (WGS) entry which is preliminary data.</text>
</comment>
<reference evidence="1 2" key="2">
    <citation type="journal article" date="2022" name="Mol. Ecol. Resour.">
        <title>The genomes of chicory, endive, great burdock and yacon provide insights into Asteraceae paleo-polyploidization history and plant inulin production.</title>
        <authorList>
            <person name="Fan W."/>
            <person name="Wang S."/>
            <person name="Wang H."/>
            <person name="Wang A."/>
            <person name="Jiang F."/>
            <person name="Liu H."/>
            <person name="Zhao H."/>
            <person name="Xu D."/>
            <person name="Zhang Y."/>
        </authorList>
    </citation>
    <scope>NUCLEOTIDE SEQUENCE [LARGE SCALE GENOMIC DNA]</scope>
    <source>
        <strain evidence="2">cv. Punajuju</strain>
        <tissue evidence="1">Leaves</tissue>
    </source>
</reference>
<gene>
    <name evidence="1" type="ORF">L2E82_03404</name>
</gene>
<reference evidence="2" key="1">
    <citation type="journal article" date="2022" name="Mol. Ecol. Resour.">
        <title>The genomes of chicory, endive, great burdock and yacon provide insights into Asteraceae palaeo-polyploidization history and plant inulin production.</title>
        <authorList>
            <person name="Fan W."/>
            <person name="Wang S."/>
            <person name="Wang H."/>
            <person name="Wang A."/>
            <person name="Jiang F."/>
            <person name="Liu H."/>
            <person name="Zhao H."/>
            <person name="Xu D."/>
            <person name="Zhang Y."/>
        </authorList>
    </citation>
    <scope>NUCLEOTIDE SEQUENCE [LARGE SCALE GENOMIC DNA]</scope>
    <source>
        <strain evidence="2">cv. Punajuju</strain>
    </source>
</reference>
<keyword evidence="2" id="KW-1185">Reference proteome</keyword>
<protein>
    <submittedName>
        <fullName evidence="1">Uncharacterized protein</fullName>
    </submittedName>
</protein>
<dbReference type="Proteomes" id="UP001055811">
    <property type="component" value="Linkage Group LG01"/>
</dbReference>
<evidence type="ECO:0000313" key="2">
    <source>
        <dbReference type="Proteomes" id="UP001055811"/>
    </source>
</evidence>
<sequence>MNSPTDVEPTSNSLKEALCVQQRLLQKLYHELDVEREAAATAASEALSMILRLQGEKAAVKMEAEQYKRLAEEKMNHAEESFQVFEEIMYQKEMEIASLDYQVQAYRYKLVSLGFDDIGANEVKFPENLLQRNETLVGETSTDGIAKKGTPPPKRLKLSNLNTLKKGPTTLKRDRSIQEDSDTIAKIVEESSREDEINQNFEFGLKTEASTSVDINSYLEQIRKLDKLVENMAGEQNFFSTSKTSRSSSVLSKLNELGRTQSAQTFQKWTDEKTSYDTCSPSVHDVFEVPHNDRFERRYEKDEGKSINDDEKSRKLVTFTLEPVKPFENDEMHSGKKPRLSKHKDKNVFLPPGDGVNVDCQLPLSRPATCGAEITETEAETEDVEQNVRQEGQELRLLYEIREKVDSIQSDIRSKNIKVNESSPNCDLPMLQLREAMMHFWF</sequence>